<protein>
    <submittedName>
        <fullName evidence="3">Uncharacterized protein</fullName>
    </submittedName>
</protein>
<accession>A0A7N2L435</accession>
<name>A0A7N2L435_QUELO</name>
<keyword evidence="2" id="KW-0812">Transmembrane</keyword>
<evidence type="ECO:0000313" key="4">
    <source>
        <dbReference type="Proteomes" id="UP000594261"/>
    </source>
</evidence>
<dbReference type="Proteomes" id="UP000594261">
    <property type="component" value="Chromosome 3"/>
</dbReference>
<proteinExistence type="predicted"/>
<keyword evidence="2" id="KW-0472">Membrane</keyword>
<dbReference type="Gramene" id="QL03p008280:mrna">
    <property type="protein sequence ID" value="QL03p008280:mrna"/>
    <property type="gene ID" value="QL03p008280"/>
</dbReference>
<feature type="region of interest" description="Disordered" evidence="1">
    <location>
        <begin position="35"/>
        <end position="90"/>
    </location>
</feature>
<dbReference type="AlphaFoldDB" id="A0A7N2L435"/>
<evidence type="ECO:0000256" key="2">
    <source>
        <dbReference type="SAM" id="Phobius"/>
    </source>
</evidence>
<evidence type="ECO:0000313" key="3">
    <source>
        <dbReference type="EnsemblPlants" id="QL03p008280:mrna"/>
    </source>
</evidence>
<dbReference type="OMA" id="NRYFIAN"/>
<reference evidence="3" key="2">
    <citation type="submission" date="2021-01" db="UniProtKB">
        <authorList>
            <consortium name="EnsemblPlants"/>
        </authorList>
    </citation>
    <scope>IDENTIFICATION</scope>
</reference>
<keyword evidence="4" id="KW-1185">Reference proteome</keyword>
<feature type="transmembrane region" description="Helical" evidence="2">
    <location>
        <begin position="6"/>
        <end position="25"/>
    </location>
</feature>
<organism evidence="3 4">
    <name type="scientific">Quercus lobata</name>
    <name type="common">Valley oak</name>
    <dbReference type="NCBI Taxonomy" id="97700"/>
    <lineage>
        <taxon>Eukaryota</taxon>
        <taxon>Viridiplantae</taxon>
        <taxon>Streptophyta</taxon>
        <taxon>Embryophyta</taxon>
        <taxon>Tracheophyta</taxon>
        <taxon>Spermatophyta</taxon>
        <taxon>Magnoliopsida</taxon>
        <taxon>eudicotyledons</taxon>
        <taxon>Gunneridae</taxon>
        <taxon>Pentapetalae</taxon>
        <taxon>rosids</taxon>
        <taxon>fabids</taxon>
        <taxon>Fagales</taxon>
        <taxon>Fagaceae</taxon>
        <taxon>Quercus</taxon>
    </lineage>
</organism>
<dbReference type="EMBL" id="LRBV02000003">
    <property type="status" value="NOT_ANNOTATED_CDS"/>
    <property type="molecule type" value="Genomic_DNA"/>
</dbReference>
<dbReference type="InParanoid" id="A0A7N2L435"/>
<reference evidence="3 4" key="1">
    <citation type="journal article" date="2016" name="G3 (Bethesda)">
        <title>First Draft Assembly and Annotation of the Genome of a California Endemic Oak Quercus lobata Nee (Fagaceae).</title>
        <authorList>
            <person name="Sork V.L."/>
            <person name="Fitz-Gibbon S.T."/>
            <person name="Puiu D."/>
            <person name="Crepeau M."/>
            <person name="Gugger P.F."/>
            <person name="Sherman R."/>
            <person name="Stevens K."/>
            <person name="Langley C.H."/>
            <person name="Pellegrini M."/>
            <person name="Salzberg S.L."/>
        </authorList>
    </citation>
    <scope>NUCLEOTIDE SEQUENCE [LARGE SCALE GENOMIC DNA]</scope>
    <source>
        <strain evidence="3 4">cv. SW786</strain>
    </source>
</reference>
<keyword evidence="2" id="KW-1133">Transmembrane helix</keyword>
<feature type="compositionally biased region" description="Polar residues" evidence="1">
    <location>
        <begin position="45"/>
        <end position="56"/>
    </location>
</feature>
<evidence type="ECO:0000256" key="1">
    <source>
        <dbReference type="SAM" id="MobiDB-lite"/>
    </source>
</evidence>
<dbReference type="EnsemblPlants" id="QL03p008280:mrna">
    <property type="protein sequence ID" value="QL03p008280:mrna"/>
    <property type="gene ID" value="QL03p008280"/>
</dbReference>
<sequence>MATFSFHSPFLLIPTFLLLLLLIYISPLNENLHFSSSTPTPSPSRLLQTNPKSPQLSLLAPSPTMAKSSLEAPPSTFNTANHIKEKSRTERIEEDLAKARAAIQKAINNQNYTSDDKIEFYVPRGCVYRNAKAFHQK</sequence>